<feature type="region of interest" description="Disordered" evidence="1">
    <location>
        <begin position="34"/>
        <end position="66"/>
    </location>
</feature>
<protein>
    <submittedName>
        <fullName evidence="2">Uncharacterized protein</fullName>
    </submittedName>
</protein>
<name>A0A2J7QP68_9NEOP</name>
<gene>
    <name evidence="2" type="ORF">B7P43_G13408</name>
</gene>
<comment type="caution">
    <text evidence="2">The sequence shown here is derived from an EMBL/GenBank/DDBJ whole genome shotgun (WGS) entry which is preliminary data.</text>
</comment>
<reference evidence="2 3" key="1">
    <citation type="submission" date="2017-12" db="EMBL/GenBank/DDBJ databases">
        <title>Hemimetabolous genomes reveal molecular basis of termite eusociality.</title>
        <authorList>
            <person name="Harrison M.C."/>
            <person name="Jongepier E."/>
            <person name="Robertson H.M."/>
            <person name="Arning N."/>
            <person name="Bitard-Feildel T."/>
            <person name="Chao H."/>
            <person name="Childers C.P."/>
            <person name="Dinh H."/>
            <person name="Doddapaneni H."/>
            <person name="Dugan S."/>
            <person name="Gowin J."/>
            <person name="Greiner C."/>
            <person name="Han Y."/>
            <person name="Hu H."/>
            <person name="Hughes D.S.T."/>
            <person name="Huylmans A.-K."/>
            <person name="Kemena C."/>
            <person name="Kremer L.P.M."/>
            <person name="Lee S.L."/>
            <person name="Lopez-Ezquerra A."/>
            <person name="Mallet L."/>
            <person name="Monroy-Kuhn J.M."/>
            <person name="Moser A."/>
            <person name="Murali S.C."/>
            <person name="Muzny D.M."/>
            <person name="Otani S."/>
            <person name="Piulachs M.-D."/>
            <person name="Poelchau M."/>
            <person name="Qu J."/>
            <person name="Schaub F."/>
            <person name="Wada-Katsumata A."/>
            <person name="Worley K.C."/>
            <person name="Xie Q."/>
            <person name="Ylla G."/>
            <person name="Poulsen M."/>
            <person name="Gibbs R.A."/>
            <person name="Schal C."/>
            <person name="Richards S."/>
            <person name="Belles X."/>
            <person name="Korb J."/>
            <person name="Bornberg-Bauer E."/>
        </authorList>
    </citation>
    <scope>NUCLEOTIDE SEQUENCE [LARGE SCALE GENOMIC DNA]</scope>
    <source>
        <tissue evidence="2">Whole body</tissue>
    </source>
</reference>
<evidence type="ECO:0000256" key="1">
    <source>
        <dbReference type="SAM" id="MobiDB-lite"/>
    </source>
</evidence>
<dbReference type="InParanoid" id="A0A2J7QP68"/>
<dbReference type="EMBL" id="NEVH01012097">
    <property type="protein sequence ID" value="PNF30380.1"/>
    <property type="molecule type" value="Genomic_DNA"/>
</dbReference>
<sequence>MSMGLEMDIEDTEEFVEDHNAELTTEALQDLHMEQQQEVAEELSSGEETVDRKGSIPSEDIMELLG</sequence>
<evidence type="ECO:0000313" key="3">
    <source>
        <dbReference type="Proteomes" id="UP000235965"/>
    </source>
</evidence>
<evidence type="ECO:0000313" key="2">
    <source>
        <dbReference type="EMBL" id="PNF30380.1"/>
    </source>
</evidence>
<dbReference type="Proteomes" id="UP000235965">
    <property type="component" value="Unassembled WGS sequence"/>
</dbReference>
<accession>A0A2J7QP68</accession>
<keyword evidence="3" id="KW-1185">Reference proteome</keyword>
<organism evidence="2 3">
    <name type="scientific">Cryptotermes secundus</name>
    <dbReference type="NCBI Taxonomy" id="105785"/>
    <lineage>
        <taxon>Eukaryota</taxon>
        <taxon>Metazoa</taxon>
        <taxon>Ecdysozoa</taxon>
        <taxon>Arthropoda</taxon>
        <taxon>Hexapoda</taxon>
        <taxon>Insecta</taxon>
        <taxon>Pterygota</taxon>
        <taxon>Neoptera</taxon>
        <taxon>Polyneoptera</taxon>
        <taxon>Dictyoptera</taxon>
        <taxon>Blattodea</taxon>
        <taxon>Blattoidea</taxon>
        <taxon>Termitoidae</taxon>
        <taxon>Kalotermitidae</taxon>
        <taxon>Cryptotermitinae</taxon>
        <taxon>Cryptotermes</taxon>
    </lineage>
</organism>
<dbReference type="AlphaFoldDB" id="A0A2J7QP68"/>
<proteinExistence type="predicted"/>